<evidence type="ECO:0000256" key="2">
    <source>
        <dbReference type="SAM" id="MobiDB-lite"/>
    </source>
</evidence>
<feature type="region of interest" description="Disordered" evidence="2">
    <location>
        <begin position="1"/>
        <end position="23"/>
    </location>
</feature>
<gene>
    <name evidence="3" type="ORF">G6F51_010761</name>
</gene>
<keyword evidence="1" id="KW-0175">Coiled coil</keyword>
<evidence type="ECO:0000313" key="3">
    <source>
        <dbReference type="EMBL" id="KAG1536792.1"/>
    </source>
</evidence>
<feature type="coiled-coil region" evidence="1">
    <location>
        <begin position="81"/>
        <end position="122"/>
    </location>
</feature>
<name>A0A9P6Y0Z3_RHIOR</name>
<evidence type="ECO:0000313" key="4">
    <source>
        <dbReference type="Proteomes" id="UP000717996"/>
    </source>
</evidence>
<evidence type="ECO:0000256" key="1">
    <source>
        <dbReference type="SAM" id="Coils"/>
    </source>
</evidence>
<reference evidence="3" key="1">
    <citation type="journal article" date="2020" name="Microb. Genom.">
        <title>Genetic diversity of clinical and environmental Mucorales isolates obtained from an investigation of mucormycosis cases among solid organ transplant recipients.</title>
        <authorList>
            <person name="Nguyen M.H."/>
            <person name="Kaul D."/>
            <person name="Muto C."/>
            <person name="Cheng S.J."/>
            <person name="Richter R.A."/>
            <person name="Bruno V.M."/>
            <person name="Liu G."/>
            <person name="Beyhan S."/>
            <person name="Sundermann A.J."/>
            <person name="Mounaud S."/>
            <person name="Pasculle A.W."/>
            <person name="Nierman W.C."/>
            <person name="Driscoll E."/>
            <person name="Cumbie R."/>
            <person name="Clancy C.J."/>
            <person name="Dupont C.L."/>
        </authorList>
    </citation>
    <scope>NUCLEOTIDE SEQUENCE</scope>
    <source>
        <strain evidence="3">GL16</strain>
    </source>
</reference>
<dbReference type="AlphaFoldDB" id="A0A9P6Y0Z3"/>
<organism evidence="3 4">
    <name type="scientific">Rhizopus oryzae</name>
    <name type="common">Mucormycosis agent</name>
    <name type="synonym">Rhizopus arrhizus var. delemar</name>
    <dbReference type="NCBI Taxonomy" id="64495"/>
    <lineage>
        <taxon>Eukaryota</taxon>
        <taxon>Fungi</taxon>
        <taxon>Fungi incertae sedis</taxon>
        <taxon>Mucoromycota</taxon>
        <taxon>Mucoromycotina</taxon>
        <taxon>Mucoromycetes</taxon>
        <taxon>Mucorales</taxon>
        <taxon>Mucorineae</taxon>
        <taxon>Rhizopodaceae</taxon>
        <taxon>Rhizopus</taxon>
    </lineage>
</organism>
<comment type="caution">
    <text evidence="3">The sequence shown here is derived from an EMBL/GenBank/DDBJ whole genome shotgun (WGS) entry which is preliminary data.</text>
</comment>
<dbReference type="Proteomes" id="UP000717996">
    <property type="component" value="Unassembled WGS sequence"/>
</dbReference>
<dbReference type="EMBL" id="JAANIT010002327">
    <property type="protein sequence ID" value="KAG1536792.1"/>
    <property type="molecule type" value="Genomic_DNA"/>
</dbReference>
<proteinExistence type="predicted"/>
<accession>A0A9P6Y0Z3</accession>
<sequence length="390" mass="45118">MSDRIIEFNPAPANARGPSSTGQPIAVPSRVAFPEVASSDGVFDSFAYPRPGFPPITNVQKRMREAEDIGSDESSLSFSIYMDMKKEIDSLKEMLRKEQEEKRALQVAFSKLKEEYSELEEASSKSAKPIATAIKDAVRNHYNDLPPSSKYDLSKPLKSAENQRVLKLLQEYVNSHYAYKNTNGRDLRRYLERQYYTKKAGMAGEEVGFVDEFMKKRKAAKTTRKNTKIKARKAIYEQYKDQGVYNNYPNCEYLLQQQYMSEEEDMYNNETIDKVEEILLEQNPDRTTPFTEKERMSVLCKKTVDYFEVRVPKYRSPACTEFFKLLDDQIASDKAKRQRTGNSSIQFLPRVQRKYALPVPEFIKKENITEESIAWAFGGEIELDKINLLF</sequence>
<protein>
    <submittedName>
        <fullName evidence="3">Uncharacterized protein</fullName>
    </submittedName>
</protein>